<dbReference type="GO" id="GO:0003735">
    <property type="term" value="F:structural constituent of ribosome"/>
    <property type="evidence" value="ECO:0007669"/>
    <property type="project" value="InterPro"/>
</dbReference>
<evidence type="ECO:0000256" key="2">
    <source>
        <dbReference type="ARBA" id="ARBA00005436"/>
    </source>
</evidence>
<dbReference type="GO" id="GO:0022625">
    <property type="term" value="C:cytosolic large ribosomal subunit"/>
    <property type="evidence" value="ECO:0007669"/>
    <property type="project" value="TreeGrafter"/>
</dbReference>
<dbReference type="HAMAP" id="MF_01478">
    <property type="entry name" value="Ribosomal_L12_arch"/>
    <property type="match status" value="1"/>
</dbReference>
<dbReference type="FunFam" id="1.10.10.1410:FF:000001">
    <property type="entry name" value="60S acidic ribosomal protein P1"/>
    <property type="match status" value="1"/>
</dbReference>
<dbReference type="PANTHER" id="PTHR45696">
    <property type="entry name" value="60S ACIDIC RIBOSOMAL PROTEIN P1"/>
    <property type="match status" value="1"/>
</dbReference>
<dbReference type="AlphaFoldDB" id="A0A3M7L1B0"/>
<evidence type="ECO:0000313" key="8">
    <source>
        <dbReference type="Proteomes" id="UP000279271"/>
    </source>
</evidence>
<feature type="compositionally biased region" description="Low complexity" evidence="6">
    <location>
        <begin position="69"/>
        <end position="83"/>
    </location>
</feature>
<dbReference type="CDD" id="cd05831">
    <property type="entry name" value="Ribosomal_P1"/>
    <property type="match status" value="1"/>
</dbReference>
<evidence type="ECO:0000256" key="3">
    <source>
        <dbReference type="ARBA" id="ARBA00011266"/>
    </source>
</evidence>
<dbReference type="Proteomes" id="UP000279271">
    <property type="component" value="Unassembled WGS sequence"/>
</dbReference>
<evidence type="ECO:0000256" key="1">
    <source>
        <dbReference type="ARBA" id="ARBA00003362"/>
    </source>
</evidence>
<dbReference type="PANTHER" id="PTHR45696:SF10">
    <property type="entry name" value="LARGE RIBOSOMAL SUBUNIT PROTEIN P1"/>
    <property type="match status" value="1"/>
</dbReference>
<dbReference type="InterPro" id="IPR027534">
    <property type="entry name" value="Ribosomal_P1/P2"/>
</dbReference>
<keyword evidence="5" id="KW-0687">Ribonucleoprotein</keyword>
<gene>
    <name evidence="7" type="ORF">APUTEX25_001420</name>
</gene>
<evidence type="ECO:0008006" key="9">
    <source>
        <dbReference type="Google" id="ProtNLM"/>
    </source>
</evidence>
<organism evidence="7 8">
    <name type="scientific">Auxenochlorella protothecoides</name>
    <name type="common">Green microalga</name>
    <name type="synonym">Chlorella protothecoides</name>
    <dbReference type="NCBI Taxonomy" id="3075"/>
    <lineage>
        <taxon>Eukaryota</taxon>
        <taxon>Viridiplantae</taxon>
        <taxon>Chlorophyta</taxon>
        <taxon>core chlorophytes</taxon>
        <taxon>Trebouxiophyceae</taxon>
        <taxon>Chlorellales</taxon>
        <taxon>Chlorellaceae</taxon>
        <taxon>Auxenochlorella</taxon>
    </lineage>
</organism>
<dbReference type="GO" id="GO:0043021">
    <property type="term" value="F:ribonucleoprotein complex binding"/>
    <property type="evidence" value="ECO:0007669"/>
    <property type="project" value="TreeGrafter"/>
</dbReference>
<protein>
    <recommendedName>
        <fullName evidence="9">60S acidic ribosomal protein P1</fullName>
    </recommendedName>
</protein>
<evidence type="ECO:0000256" key="6">
    <source>
        <dbReference type="SAM" id="MobiDB-lite"/>
    </source>
</evidence>
<sequence length="107" mass="11051">MSRSELAVVYATLILNDDGVEVSAENINSLVQAAGIEVEPYWPSLFAKLAQKKSVDDFIMNVGAGGGAAAAPAAGAGGAAAAEAPKEEEKKEESEEEDADMGFSLFD</sequence>
<proteinExistence type="inferred from homology"/>
<dbReference type="Pfam" id="PF00428">
    <property type="entry name" value="Ribosomal_60s"/>
    <property type="match status" value="1"/>
</dbReference>
<comment type="similarity">
    <text evidence="2">Belongs to the eukaryotic ribosomal protein P1/P2 family.</text>
</comment>
<evidence type="ECO:0000313" key="7">
    <source>
        <dbReference type="EMBL" id="RMZ56573.1"/>
    </source>
</evidence>
<feature type="compositionally biased region" description="Basic and acidic residues" evidence="6">
    <location>
        <begin position="84"/>
        <end position="93"/>
    </location>
</feature>
<dbReference type="Gene3D" id="1.10.10.1410">
    <property type="match status" value="1"/>
</dbReference>
<evidence type="ECO:0000256" key="4">
    <source>
        <dbReference type="ARBA" id="ARBA00022980"/>
    </source>
</evidence>
<dbReference type="GO" id="GO:0006414">
    <property type="term" value="P:translational elongation"/>
    <property type="evidence" value="ECO:0007669"/>
    <property type="project" value="InterPro"/>
</dbReference>
<evidence type="ECO:0000256" key="5">
    <source>
        <dbReference type="ARBA" id="ARBA00023274"/>
    </source>
</evidence>
<dbReference type="GO" id="GO:0030295">
    <property type="term" value="F:protein kinase activator activity"/>
    <property type="evidence" value="ECO:0007669"/>
    <property type="project" value="TreeGrafter"/>
</dbReference>
<feature type="region of interest" description="Disordered" evidence="6">
    <location>
        <begin position="69"/>
        <end position="107"/>
    </location>
</feature>
<keyword evidence="4" id="KW-0689">Ribosomal protein</keyword>
<dbReference type="GO" id="GO:0002181">
    <property type="term" value="P:cytoplasmic translation"/>
    <property type="evidence" value="ECO:0007669"/>
    <property type="project" value="TreeGrafter"/>
</dbReference>
<dbReference type="InterPro" id="IPR038716">
    <property type="entry name" value="P1/P2_N_sf"/>
</dbReference>
<comment type="function">
    <text evidence="1">Plays an important role in the elongation step of protein synthesis.</text>
</comment>
<comment type="subunit">
    <text evidence="3">P1 and P2 exist as dimers at the large ribosomal subunit.</text>
</comment>
<comment type="caution">
    <text evidence="7">The sequence shown here is derived from an EMBL/GenBank/DDBJ whole genome shotgun (WGS) entry which is preliminary data.</text>
</comment>
<reference evidence="8" key="1">
    <citation type="journal article" date="2018" name="Algal Res.">
        <title>Characterization of plant carbon substrate utilization by Auxenochlorella protothecoides.</title>
        <authorList>
            <person name="Vogler B.W."/>
            <person name="Starkenburg S.R."/>
            <person name="Sudasinghe N."/>
            <person name="Schambach J.Y."/>
            <person name="Rollin J.A."/>
            <person name="Pattathil S."/>
            <person name="Barry A.N."/>
        </authorList>
    </citation>
    <scope>NUCLEOTIDE SEQUENCE [LARGE SCALE GENOMIC DNA]</scope>
    <source>
        <strain evidence="8">UTEX 25</strain>
    </source>
</reference>
<dbReference type="EMBL" id="QOKY01000142">
    <property type="protein sequence ID" value="RMZ56573.1"/>
    <property type="molecule type" value="Genomic_DNA"/>
</dbReference>
<accession>A0A3M7L1B0</accession>
<name>A0A3M7L1B0_AUXPR</name>